<dbReference type="Proteomes" id="UP000266723">
    <property type="component" value="Unassembled WGS sequence"/>
</dbReference>
<comment type="caution">
    <text evidence="1">The sequence shown here is derived from an EMBL/GenBank/DDBJ whole genome shotgun (WGS) entry which is preliminary data.</text>
</comment>
<dbReference type="SUPFAM" id="SSF56219">
    <property type="entry name" value="DNase I-like"/>
    <property type="match status" value="1"/>
</dbReference>
<gene>
    <name evidence="1" type="ORF">DY000_02029573</name>
</gene>
<protein>
    <recommendedName>
        <fullName evidence="3">Endonuclease/exonuclease/phosphatase domain-containing protein</fullName>
    </recommendedName>
</protein>
<evidence type="ECO:0000313" key="2">
    <source>
        <dbReference type="Proteomes" id="UP000266723"/>
    </source>
</evidence>
<organism evidence="1 2">
    <name type="scientific">Brassica cretica</name>
    <name type="common">Mustard</name>
    <dbReference type="NCBI Taxonomy" id="69181"/>
    <lineage>
        <taxon>Eukaryota</taxon>
        <taxon>Viridiplantae</taxon>
        <taxon>Streptophyta</taxon>
        <taxon>Embryophyta</taxon>
        <taxon>Tracheophyta</taxon>
        <taxon>Spermatophyta</taxon>
        <taxon>Magnoliopsida</taxon>
        <taxon>eudicotyledons</taxon>
        <taxon>Gunneridae</taxon>
        <taxon>Pentapetalae</taxon>
        <taxon>rosids</taxon>
        <taxon>malvids</taxon>
        <taxon>Brassicales</taxon>
        <taxon>Brassicaceae</taxon>
        <taxon>Brassiceae</taxon>
        <taxon>Brassica</taxon>
    </lineage>
</organism>
<evidence type="ECO:0000313" key="1">
    <source>
        <dbReference type="EMBL" id="KAF3578110.1"/>
    </source>
</evidence>
<evidence type="ECO:0008006" key="3">
    <source>
        <dbReference type="Google" id="ProtNLM"/>
    </source>
</evidence>
<dbReference type="PANTHER" id="PTHR33710:SF71">
    <property type="entry name" value="ENDONUCLEASE_EXONUCLEASE_PHOSPHATASE DOMAIN-CONTAINING PROTEIN"/>
    <property type="match status" value="1"/>
</dbReference>
<reference evidence="1 2" key="1">
    <citation type="journal article" date="2020" name="BMC Genomics">
        <title>Intraspecific diversification of the crop wild relative Brassica cretica Lam. using demographic model selection.</title>
        <authorList>
            <person name="Kioukis A."/>
            <person name="Michalopoulou V.A."/>
            <person name="Briers L."/>
            <person name="Pirintsos S."/>
            <person name="Studholme D.J."/>
            <person name="Pavlidis P."/>
            <person name="Sarris P.F."/>
        </authorList>
    </citation>
    <scope>NUCLEOTIDE SEQUENCE [LARGE SCALE GENOMIC DNA]</scope>
    <source>
        <strain evidence="2">cv. PFS-1207/04</strain>
    </source>
</reference>
<sequence length="260" mass="30231">MQKDNQCEDQHQDEFQQPGPTKIIWKEMQKLKLGADRSCWTVHDDVQKEFEKDHRLCLVALGLNSYHQNPPGIKVALPKIWQLEGKVEGQIKDDGTVNFYFQHYAQGDESMLDRPDQYRNLQWRHLIDSENAGFLQNKPRIPIGDFNDIKRREEKQGGLTRSVGSFSLFNRMLSVLGLHDLKTLGGRFTWLGRRSKYTIMSRIDRAVANCGWLDMYPMATVSLLPWIGSDHRALLLDTDKNKKKKRLCLYMMADGDYSRV</sequence>
<proteinExistence type="predicted"/>
<dbReference type="InterPro" id="IPR036691">
    <property type="entry name" value="Endo/exonu/phosph_ase_sf"/>
</dbReference>
<dbReference type="Gene3D" id="3.60.10.10">
    <property type="entry name" value="Endonuclease/exonuclease/phosphatase"/>
    <property type="match status" value="1"/>
</dbReference>
<dbReference type="EMBL" id="QGKV02000649">
    <property type="protein sequence ID" value="KAF3578110.1"/>
    <property type="molecule type" value="Genomic_DNA"/>
</dbReference>
<dbReference type="PANTHER" id="PTHR33710">
    <property type="entry name" value="BNAC02G09200D PROTEIN"/>
    <property type="match status" value="1"/>
</dbReference>
<name>A0ABQ7DL76_BRACR</name>
<accession>A0ABQ7DL76</accession>
<keyword evidence="2" id="KW-1185">Reference proteome</keyword>